<evidence type="ECO:0000313" key="1">
    <source>
        <dbReference type="EMBL" id="GLY67956.1"/>
    </source>
</evidence>
<reference evidence="1" key="1">
    <citation type="submission" date="2023-03" db="EMBL/GenBank/DDBJ databases">
        <title>Amycolatopsis taiwanensis NBRC 103393.</title>
        <authorList>
            <person name="Ichikawa N."/>
            <person name="Sato H."/>
            <person name="Tonouchi N."/>
        </authorList>
    </citation>
    <scope>NUCLEOTIDE SEQUENCE</scope>
    <source>
        <strain evidence="1">NBRC 103393</strain>
    </source>
</reference>
<proteinExistence type="predicted"/>
<dbReference type="Proteomes" id="UP001165136">
    <property type="component" value="Unassembled WGS sequence"/>
</dbReference>
<protein>
    <submittedName>
        <fullName evidence="1">Uncharacterized protein</fullName>
    </submittedName>
</protein>
<dbReference type="AlphaFoldDB" id="A0A9W6VIY8"/>
<accession>A0A9W6VIY8</accession>
<organism evidence="1 2">
    <name type="scientific">Amycolatopsis taiwanensis</name>
    <dbReference type="NCBI Taxonomy" id="342230"/>
    <lineage>
        <taxon>Bacteria</taxon>
        <taxon>Bacillati</taxon>
        <taxon>Actinomycetota</taxon>
        <taxon>Actinomycetes</taxon>
        <taxon>Pseudonocardiales</taxon>
        <taxon>Pseudonocardiaceae</taxon>
        <taxon>Amycolatopsis</taxon>
    </lineage>
</organism>
<comment type="caution">
    <text evidence="1">The sequence shown here is derived from an EMBL/GenBank/DDBJ whole genome shotgun (WGS) entry which is preliminary data.</text>
</comment>
<dbReference type="RefSeq" id="WP_285488110.1">
    <property type="nucleotide sequence ID" value="NZ_BSTI01000010.1"/>
</dbReference>
<dbReference type="EMBL" id="BSTI01000010">
    <property type="protein sequence ID" value="GLY67956.1"/>
    <property type="molecule type" value="Genomic_DNA"/>
</dbReference>
<sequence>MNDQITPHEQRTQALRDLVELRIPVRAATSALSRFNWDSEDELVPLTRGDAIRVLRGYLDQTLNTEDIQLWAESLEGRDDVGREPGFADQLTEFLFEVATPELAGPLTPELAQRWIATFSTGSTHK</sequence>
<keyword evidence="2" id="KW-1185">Reference proteome</keyword>
<evidence type="ECO:0000313" key="2">
    <source>
        <dbReference type="Proteomes" id="UP001165136"/>
    </source>
</evidence>
<gene>
    <name evidence="1" type="ORF">Atai01_45750</name>
</gene>
<name>A0A9W6VIY8_9PSEU</name>